<dbReference type="EMBL" id="VOSL01000056">
    <property type="protein sequence ID" value="TXD34213.1"/>
    <property type="molecule type" value="Genomic_DNA"/>
</dbReference>
<dbReference type="SMART" id="SM00710">
    <property type="entry name" value="PbH1"/>
    <property type="match status" value="7"/>
</dbReference>
<reference evidence="1 2" key="1">
    <citation type="submission" date="2019-08" db="EMBL/GenBank/DDBJ databases">
        <title>Bradymonadales sp. TMQ2.</title>
        <authorList>
            <person name="Liang Q."/>
        </authorList>
    </citation>
    <scope>NUCLEOTIDE SEQUENCE [LARGE SCALE GENOMIC DNA]</scope>
    <source>
        <strain evidence="1 2">TMQ2</strain>
    </source>
</reference>
<name>A0A5C6WXP7_9DELT</name>
<evidence type="ECO:0000313" key="1">
    <source>
        <dbReference type="EMBL" id="TXD34213.1"/>
    </source>
</evidence>
<dbReference type="InterPro" id="IPR012334">
    <property type="entry name" value="Pectin_lyas_fold"/>
</dbReference>
<proteinExistence type="predicted"/>
<dbReference type="RefSeq" id="WP_146975362.1">
    <property type="nucleotide sequence ID" value="NZ_VOSL01000056.1"/>
</dbReference>
<evidence type="ECO:0000313" key="2">
    <source>
        <dbReference type="Proteomes" id="UP000321046"/>
    </source>
</evidence>
<gene>
    <name evidence="1" type="ORF">FRC96_14365</name>
</gene>
<accession>A0A5C6WXP7</accession>
<dbReference type="AlphaFoldDB" id="A0A5C6WXP7"/>
<protein>
    <recommendedName>
        <fullName evidence="3">Right handed beta helix domain-containing protein</fullName>
    </recommendedName>
</protein>
<evidence type="ECO:0008006" key="3">
    <source>
        <dbReference type="Google" id="ProtNLM"/>
    </source>
</evidence>
<dbReference type="OrthoDB" id="5485398at2"/>
<dbReference type="InterPro" id="IPR006626">
    <property type="entry name" value="PbH1"/>
</dbReference>
<comment type="caution">
    <text evidence="1">The sequence shown here is derived from an EMBL/GenBank/DDBJ whole genome shotgun (WGS) entry which is preliminary data.</text>
</comment>
<dbReference type="Proteomes" id="UP000321046">
    <property type="component" value="Unassembled WGS sequence"/>
</dbReference>
<dbReference type="PROSITE" id="PS51257">
    <property type="entry name" value="PROKAR_LIPOPROTEIN"/>
    <property type="match status" value="1"/>
</dbReference>
<sequence length="600" mass="62674">MNTLITRLANLTLVGGLCLSVGVGCVTGDDDPDPNPRPDNPDVCEEINSGDVSSGATLSSDSCYQINNPLNVSSGTLVIEAGTTVFMGAGSSITLSGTGTIEAVGEEENEILIQGVDDERGYWGGIYINETGTSNHVLEYVTIRNAGGERFTGNSESKGAVYVRGESRLSVSNCAFEQNAFAGIHADGDASTLSVETTSFTDNELPLRLRPNHFAGLEGDLTISENDADHILMTGSASTVSLSGTWPGYTYRITRDLSVQADITIAAGATLELAQDVRVTIADDTGSLNIAGTESARVTLQAVNGERGGWGGIHFENASSANNRINHALIAHGGGKAYSGNGDARGAVFIDGDASRLTIENTTFDNNDYAALHAATREGEVNVSGSTFSNNANPLLTRPNQIGGFSADLAFVDNDRQAVTVFYNSTGAVTKLTRDQTWPAFEVPVRLSANIVVEGHLTLSPGSTFEAESDMGIDVNGGRLTADATDGDTIVFKGTEELSGYWQGFRFAASRFPDNKLINVELSNAGSKRWTGNSDTQSAILIYDDSRVTVSDLTITGSGLHGIHVGTGGELVGCTGLSISGSAGDDFFGAVADATACLPL</sequence>
<dbReference type="SUPFAM" id="SSF51126">
    <property type="entry name" value="Pectin lyase-like"/>
    <property type="match status" value="2"/>
</dbReference>
<dbReference type="Gene3D" id="2.160.20.10">
    <property type="entry name" value="Single-stranded right-handed beta-helix, Pectin lyase-like"/>
    <property type="match status" value="2"/>
</dbReference>
<dbReference type="InterPro" id="IPR011050">
    <property type="entry name" value="Pectin_lyase_fold/virulence"/>
</dbReference>
<organism evidence="1 2">
    <name type="scientific">Lujinxingia vulgaris</name>
    <dbReference type="NCBI Taxonomy" id="2600176"/>
    <lineage>
        <taxon>Bacteria</taxon>
        <taxon>Deltaproteobacteria</taxon>
        <taxon>Bradymonadales</taxon>
        <taxon>Lujinxingiaceae</taxon>
        <taxon>Lujinxingia</taxon>
    </lineage>
</organism>